<name>A0A0U4WTB1_9MICO</name>
<gene>
    <name evidence="1" type="ORF">MalAC0309_0287</name>
</gene>
<dbReference type="EMBL" id="AP017315">
    <property type="protein sequence ID" value="BAU31162.1"/>
    <property type="molecule type" value="Genomic_DNA"/>
</dbReference>
<dbReference type="Gene3D" id="3.10.129.10">
    <property type="entry name" value="Hotdog Thioesterase"/>
    <property type="match status" value="1"/>
</dbReference>
<dbReference type="CDD" id="cd00586">
    <property type="entry name" value="4HBT"/>
    <property type="match status" value="1"/>
</dbReference>
<dbReference type="Pfam" id="PF13279">
    <property type="entry name" value="4HBT_2"/>
    <property type="match status" value="1"/>
</dbReference>
<organism evidence="1 2">
    <name type="scientific">Microcella alkaliphila</name>
    <dbReference type="NCBI Taxonomy" id="279828"/>
    <lineage>
        <taxon>Bacteria</taxon>
        <taxon>Bacillati</taxon>
        <taxon>Actinomycetota</taxon>
        <taxon>Actinomycetes</taxon>
        <taxon>Micrococcales</taxon>
        <taxon>Microbacteriaceae</taxon>
        <taxon>Microcella</taxon>
    </lineage>
</organism>
<dbReference type="AlphaFoldDB" id="A0A0U4WTB1"/>
<sequence length="202" mass="23007">MPESPSKTIAIADAASVARVNMFFRLVWLSIRARFGERIQPTDVARTTFRVWPTDLDVLMHMNNGVYLSIMDLGRIDLMARSGAWPRLQKLGYYPVVVSSTITYRRSLEPWQKFIVESAIIGLDDKAGYVEQRFVRDGEVYARAIVKARFLKKSGGTVPMDELAELFGLDPADHPLPEWVHEWSTRAALPTRREPAPSTWEI</sequence>
<dbReference type="KEGG" id="malk:MalAC0309_0287"/>
<dbReference type="SUPFAM" id="SSF54637">
    <property type="entry name" value="Thioesterase/thiol ester dehydrase-isomerase"/>
    <property type="match status" value="1"/>
</dbReference>
<dbReference type="InterPro" id="IPR051490">
    <property type="entry name" value="THEM6_lcsJ_thioesterase"/>
</dbReference>
<protein>
    <submittedName>
        <fullName evidence="1">Thioesterase family protein</fullName>
    </submittedName>
</protein>
<evidence type="ECO:0000313" key="1">
    <source>
        <dbReference type="EMBL" id="BAU31162.1"/>
    </source>
</evidence>
<proteinExistence type="predicted"/>
<dbReference type="Proteomes" id="UP000218965">
    <property type="component" value="Chromosome"/>
</dbReference>
<accession>A0A0U4WTB1</accession>
<dbReference type="PANTHER" id="PTHR12475">
    <property type="match status" value="1"/>
</dbReference>
<evidence type="ECO:0000313" key="2">
    <source>
        <dbReference type="Proteomes" id="UP000218965"/>
    </source>
</evidence>
<reference evidence="2" key="1">
    <citation type="submission" date="2015-12" db="EMBL/GenBank/DDBJ databases">
        <authorList>
            <person name="Shamseldin A."/>
            <person name="Moawad H."/>
            <person name="Abd El-Rahim W.M."/>
            <person name="Sadowsky M.J."/>
        </authorList>
    </citation>
    <scope>NUCLEOTIDE SEQUENCE [LARGE SCALE GENOMIC DNA]</scope>
    <source>
        <strain evidence="2">JAM AC0309</strain>
    </source>
</reference>
<reference evidence="1 2" key="2">
    <citation type="submission" date="2016-01" db="EMBL/GenBank/DDBJ databases">
        <title>Microcella alkaliphila JAM AC0309 whole genome shotgun sequence.</title>
        <authorList>
            <person name="Kurata A."/>
            <person name="Hirose Y."/>
            <person name="Kishimoto N."/>
            <person name="Kobayashi T."/>
        </authorList>
    </citation>
    <scope>NUCLEOTIDE SEQUENCE [LARGE SCALE GENOMIC DNA]</scope>
    <source>
        <strain evidence="1 2">JAM AC0309</strain>
    </source>
</reference>
<dbReference type="InterPro" id="IPR029069">
    <property type="entry name" value="HotDog_dom_sf"/>
</dbReference>
<dbReference type="PANTHER" id="PTHR12475:SF4">
    <property type="entry name" value="PROTEIN THEM6"/>
    <property type="match status" value="1"/>
</dbReference>